<dbReference type="EMBL" id="JACOQI010000002">
    <property type="protein sequence ID" value="MBC5769363.1"/>
    <property type="molecule type" value="Genomic_DNA"/>
</dbReference>
<feature type="transmembrane region" description="Helical" evidence="1">
    <location>
        <begin position="6"/>
        <end position="26"/>
    </location>
</feature>
<evidence type="ECO:0000256" key="1">
    <source>
        <dbReference type="SAM" id="Phobius"/>
    </source>
</evidence>
<proteinExistence type="predicted"/>
<keyword evidence="1" id="KW-0812">Transmembrane</keyword>
<dbReference type="Proteomes" id="UP000620327">
    <property type="component" value="Unassembled WGS sequence"/>
</dbReference>
<protein>
    <submittedName>
        <fullName evidence="2">Uncharacterized protein</fullName>
    </submittedName>
</protein>
<dbReference type="AlphaFoldDB" id="A0A923MGV0"/>
<keyword evidence="1" id="KW-0472">Membrane</keyword>
<organism evidence="2 3">
    <name type="scientific">Dysosmobacter segnis</name>
    <dbReference type="NCBI Taxonomy" id="2763042"/>
    <lineage>
        <taxon>Bacteria</taxon>
        <taxon>Bacillati</taxon>
        <taxon>Bacillota</taxon>
        <taxon>Clostridia</taxon>
        <taxon>Eubacteriales</taxon>
        <taxon>Oscillospiraceae</taxon>
        <taxon>Dysosmobacter</taxon>
    </lineage>
</organism>
<dbReference type="RefSeq" id="WP_187013735.1">
    <property type="nucleotide sequence ID" value="NZ_JACOQI010000002.1"/>
</dbReference>
<evidence type="ECO:0000313" key="3">
    <source>
        <dbReference type="Proteomes" id="UP000620327"/>
    </source>
</evidence>
<comment type="caution">
    <text evidence="2">The sequence shown here is derived from an EMBL/GenBank/DDBJ whole genome shotgun (WGS) entry which is preliminary data.</text>
</comment>
<sequence>MNMGEILGWSGGTLLLLMTFVQIAPIKVNPWSWLSKKIGRAINGEVLNEIADIKKEQRETQDKLEKHIQDGDERDASMHRQRILRFNIELMRGEDFTHECFNDMLLDIDEYERFCETHPGYKNNRAVMAIANIKRVYQDHEKNGGFLV</sequence>
<keyword evidence="1" id="KW-1133">Transmembrane helix</keyword>
<evidence type="ECO:0000313" key="2">
    <source>
        <dbReference type="EMBL" id="MBC5769363.1"/>
    </source>
</evidence>
<name>A0A923MGV0_9FIRM</name>
<gene>
    <name evidence="2" type="ORF">H8Z83_03255</name>
</gene>
<keyword evidence="3" id="KW-1185">Reference proteome</keyword>
<reference evidence="2" key="1">
    <citation type="submission" date="2020-08" db="EMBL/GenBank/DDBJ databases">
        <title>Genome public.</title>
        <authorList>
            <person name="Liu C."/>
            <person name="Sun Q."/>
        </authorList>
    </citation>
    <scope>NUCLEOTIDE SEQUENCE</scope>
    <source>
        <strain evidence="2">BX15</strain>
    </source>
</reference>
<accession>A0A923MGV0</accession>